<evidence type="ECO:0000259" key="1">
    <source>
        <dbReference type="PROSITE" id="PS50835"/>
    </source>
</evidence>
<dbReference type="InterPro" id="IPR013783">
    <property type="entry name" value="Ig-like_fold"/>
</dbReference>
<dbReference type="Proteomes" id="UP000277579">
    <property type="component" value="Unassembled WGS sequence"/>
</dbReference>
<dbReference type="Pfam" id="PF13585">
    <property type="entry name" value="CHU_C"/>
    <property type="match status" value="1"/>
</dbReference>
<dbReference type="PROSITE" id="PS50835">
    <property type="entry name" value="IG_LIKE"/>
    <property type="match status" value="1"/>
</dbReference>
<dbReference type="RefSeq" id="WP_121375831.1">
    <property type="nucleotide sequence ID" value="NZ_RBLC01000001.1"/>
</dbReference>
<dbReference type="InterPro" id="IPR007110">
    <property type="entry name" value="Ig-like_dom"/>
</dbReference>
<gene>
    <name evidence="2" type="ORF">CLV94_1576</name>
</gene>
<evidence type="ECO:0000313" key="2">
    <source>
        <dbReference type="EMBL" id="RKS26516.1"/>
    </source>
</evidence>
<dbReference type="EMBL" id="RBLC01000001">
    <property type="protein sequence ID" value="RKS26516.1"/>
    <property type="molecule type" value="Genomic_DNA"/>
</dbReference>
<organism evidence="2 3">
    <name type="scientific">Flavobacterium endophyticum</name>
    <dbReference type="NCBI Taxonomy" id="1540163"/>
    <lineage>
        <taxon>Bacteria</taxon>
        <taxon>Pseudomonadati</taxon>
        <taxon>Bacteroidota</taxon>
        <taxon>Flavobacteriia</taxon>
        <taxon>Flavobacteriales</taxon>
        <taxon>Flavobacteriaceae</taxon>
        <taxon>Flavobacterium</taxon>
    </lineage>
</organism>
<dbReference type="Gene3D" id="2.60.40.10">
    <property type="entry name" value="Immunoglobulins"/>
    <property type="match status" value="10"/>
</dbReference>
<proteinExistence type="predicted"/>
<accession>A0A495MKP4</accession>
<sequence>MKTYNQRKKLCLLYCFLVGLGFAGFSYSQITISTPSIAFTQACASASFNTYNFSFSFFPVQNLGASNQFIVELSDRNGSFASPVIVKTLTNTTSPVTSNFSLPPDTYGEGYRIRVRSTNPVKVSPNSNAFAAYYAVHNQPFSINGNNGTVTLCGAEDYLLQIDNNGTPASPVYYPALNYIWYKNFIEIPGEDGPSLRVTQPGSYYVVVDYGTCVMNSYSNIVQVQAQSVLSPTIQAEDNSTAICPNDTRTLTSVLQNASYSYKWYKNNILIPGANASTYEASEGGVYHLEITVGGCTFESNPITLEIIDFNLSLSTPSEIVLIPGETITVNTVTDAQNPQFQWHKNGPAIPGAIQSSLNITQAGTYKVVVTEAMPCNIVKESTVSVVYPLGFDVEIQAAAGYSSCVSSSTTLSIAQFDAITEDDPINLIGRTNNYTYQWYKNSIAVAGAVTPSLLINSPAQNGSYVLKITIPDFGVVTSNALDVNLAIENAVISSGGSLCENGTVLLSSNITNPAYAYQWFKNDIAIAGAVSNTYTASAEGNYHLVITSGACTRQSNTLALQIATFNITTTTPSLDILIPGEQKTLSISTDAVTPQFAWYRNDILIAGANQNSYNAVQNGTYKVVVTQNQGCLVQKEKIFVLEYPTSFEVTIAPDASYAACGSAPAILAITSFIAHTSQGIIDLTNRSNTYSYQWHKNDIPVAGAVGRSHTVNSATQNGSYKISITLPDFAPVFSNSIDIKLAPQNVTISSSGVLCEGSTVLLSSSITDPAYSYQWHKNSLPIPGAVSSTYTANAEGSYYLVISNSNCTRQSDPISLVIAQISISSTSPATDIILPGETKLLSVTTDAVQPQFVWYRNDILIVGANQSSYAATQNGTYKVVVTQTQGCNAVAEKIFVLEYPTSFQITIAPDASYTPCSNGPLALAITSFTANTSQGVIDLTNTSNSAYAYQWYKDNSPVAGAVSNSHIISSATQNGDYKISITFPDFAPVFSNTVAIKLTPENPTISSSGVLCEGSTVLLSSSITDAVYSYQWYKNTLPISGATASTYTADAEGSYYLIISHSGCTRQSDAITLEIGQINITSTSPLTDIILPGETKIITVTTDAVQPQFQWYRNDILIAGANQNSYAATQNGTYKVVVTQMQGCNAIAEKIFVLEYPTGFESTIAANSDYQQCSSTSITLSLSTLTAITPAGNITVANTSSYSYQWFKNGNPVSGAVSSTIILSSPTESDTYKLRTTLPDFAPVFSNEIIVNLISGQPLAITAVGQLCPENPQVVISSSISDSSYTYTWLKNGIEISSGNNPNYTATETGTYTLTVATGTCTFNSNVLEIRESDFMLTPNSPLIDTIIPGEIKTLSVTTDALQPTIDWFRNDILISNSNSSSFAVNLDGLYKAVVRQTQGCVITKEVAFRINYPSEMTVTIAANGDFQQCGSTTAQLSISAFNAVVPSGPVNLLNNTFNYQYQWLKNGQPIAGATSTTLAISNPNDSGTYSLQVTIPGYAIILSNTIAINLSFANEVVISTNDILCSSESNVTIRSNINNPEYTYKWYKQGSSTIIGTESTLTVNSAGSYFLVVSYENCTVTSNSLEIIPFDMAQITVDSPREITLIIGTSITLTASGAQSYEWYFNGELVSNSPSIEIEEPGTYTLIAKVGECRVTKEFIVTGMENNMMAIPNVVTPNNDGVNDTWNLPTKFVNNENVEVVIYGPDGAIVFRSNRYLNNWPESSFTYSLKNPVYYYTIMEGNKITKRGSITIVK</sequence>
<feature type="domain" description="Ig-like" evidence="1">
    <location>
        <begin position="1498"/>
        <end position="1583"/>
    </location>
</feature>
<name>A0A495MKP4_9FLAO</name>
<protein>
    <submittedName>
        <fullName evidence="2">Gliding motility-associated-like protein</fullName>
    </submittedName>
</protein>
<dbReference type="SUPFAM" id="SSF48726">
    <property type="entry name" value="Immunoglobulin"/>
    <property type="match status" value="2"/>
</dbReference>
<comment type="caution">
    <text evidence="2">The sequence shown here is derived from an EMBL/GenBank/DDBJ whole genome shotgun (WGS) entry which is preliminary data.</text>
</comment>
<dbReference type="InterPro" id="IPR036179">
    <property type="entry name" value="Ig-like_dom_sf"/>
</dbReference>
<dbReference type="OrthoDB" id="678019at2"/>
<reference evidence="2 3" key="1">
    <citation type="submission" date="2018-10" db="EMBL/GenBank/DDBJ databases">
        <title>Genomic Encyclopedia of Archaeal and Bacterial Type Strains, Phase II (KMG-II): from individual species to whole genera.</title>
        <authorList>
            <person name="Goeker M."/>
        </authorList>
    </citation>
    <scope>NUCLEOTIDE SEQUENCE [LARGE SCALE GENOMIC DNA]</scope>
    <source>
        <strain evidence="2 3">DSM 29537</strain>
    </source>
</reference>
<keyword evidence="3" id="KW-1185">Reference proteome</keyword>
<evidence type="ECO:0000313" key="3">
    <source>
        <dbReference type="Proteomes" id="UP000277579"/>
    </source>
</evidence>